<dbReference type="GO" id="GO:0097500">
    <property type="term" value="P:receptor localization to non-motile cilium"/>
    <property type="evidence" value="ECO:0007669"/>
    <property type="project" value="TreeGrafter"/>
</dbReference>
<feature type="region of interest" description="Disordered" evidence="1">
    <location>
        <begin position="32"/>
        <end position="69"/>
    </location>
</feature>
<dbReference type="Pfam" id="PF14777">
    <property type="entry name" value="BBIP10"/>
    <property type="match status" value="1"/>
</dbReference>
<dbReference type="GO" id="GO:0060271">
    <property type="term" value="P:cilium assembly"/>
    <property type="evidence" value="ECO:0007669"/>
    <property type="project" value="InterPro"/>
</dbReference>
<reference evidence="3" key="1">
    <citation type="submission" date="2024-02" db="UniProtKB">
        <authorList>
            <consortium name="WormBaseParasite"/>
        </authorList>
    </citation>
    <scope>IDENTIFICATION</scope>
</reference>
<keyword evidence="2" id="KW-1185">Reference proteome</keyword>
<dbReference type="PANTHER" id="PTHR28596:SF1">
    <property type="entry name" value="BBSOME-INTERACTING PROTEIN 1"/>
    <property type="match status" value="1"/>
</dbReference>
<dbReference type="GO" id="GO:0034464">
    <property type="term" value="C:BBSome"/>
    <property type="evidence" value="ECO:0007669"/>
    <property type="project" value="InterPro"/>
</dbReference>
<evidence type="ECO:0000256" key="1">
    <source>
        <dbReference type="SAM" id="MobiDB-lite"/>
    </source>
</evidence>
<evidence type="ECO:0008006" key="4">
    <source>
        <dbReference type="Google" id="ProtNLM"/>
    </source>
</evidence>
<dbReference type="WBParaSite" id="MBELARI_LOCUS20242">
    <property type="protein sequence ID" value="MBELARI_LOCUS20242"/>
    <property type="gene ID" value="MBELARI_LOCUS20242"/>
</dbReference>
<dbReference type="Proteomes" id="UP000887575">
    <property type="component" value="Unassembled WGS sequence"/>
</dbReference>
<dbReference type="PANTHER" id="PTHR28596">
    <property type="entry name" value="BBSOME-INTERACTING PROTEIN 1"/>
    <property type="match status" value="1"/>
</dbReference>
<sequence>MSPIFCKPKLIPLKTITMEKLEKMQQDAIEKLKALEEAEEAEQKASKQSNAPEDESKSENETNIWKADE</sequence>
<feature type="compositionally biased region" description="Basic and acidic residues" evidence="1">
    <location>
        <begin position="32"/>
        <end position="45"/>
    </location>
</feature>
<evidence type="ECO:0000313" key="2">
    <source>
        <dbReference type="Proteomes" id="UP000887575"/>
    </source>
</evidence>
<protein>
    <recommendedName>
        <fullName evidence="4">BBSome-interacting protein 1</fullName>
    </recommendedName>
</protein>
<proteinExistence type="predicted"/>
<evidence type="ECO:0000313" key="3">
    <source>
        <dbReference type="WBParaSite" id="MBELARI_LOCUS20242"/>
    </source>
</evidence>
<name>A0AAF3F177_9BILA</name>
<accession>A0AAF3F177</accession>
<organism evidence="2 3">
    <name type="scientific">Mesorhabditis belari</name>
    <dbReference type="NCBI Taxonomy" id="2138241"/>
    <lineage>
        <taxon>Eukaryota</taxon>
        <taxon>Metazoa</taxon>
        <taxon>Ecdysozoa</taxon>
        <taxon>Nematoda</taxon>
        <taxon>Chromadorea</taxon>
        <taxon>Rhabditida</taxon>
        <taxon>Rhabditina</taxon>
        <taxon>Rhabditomorpha</taxon>
        <taxon>Rhabditoidea</taxon>
        <taxon>Rhabditidae</taxon>
        <taxon>Mesorhabditinae</taxon>
        <taxon>Mesorhabditis</taxon>
    </lineage>
</organism>
<dbReference type="AlphaFoldDB" id="A0AAF3F177"/>
<dbReference type="InterPro" id="IPR028233">
    <property type="entry name" value="BBIP10"/>
</dbReference>
<feature type="compositionally biased region" description="Basic and acidic residues" evidence="1">
    <location>
        <begin position="54"/>
        <end position="69"/>
    </location>
</feature>